<protein>
    <recommendedName>
        <fullName evidence="3">Glutaredoxin domain-containing protein</fullName>
    </recommendedName>
</protein>
<feature type="non-terminal residue" evidence="1">
    <location>
        <position position="1"/>
    </location>
</feature>
<reference evidence="1 2" key="1">
    <citation type="submission" date="2008-07" db="EMBL/GenBank/DDBJ databases">
        <authorList>
            <person name="El-Sayed N."/>
            <person name="Caler E."/>
            <person name="Inman J."/>
            <person name="Amedeo P."/>
            <person name="Hass B."/>
            <person name="Wortman J."/>
        </authorList>
    </citation>
    <scope>NUCLEOTIDE SEQUENCE [LARGE SCALE GENOMIC DNA]</scope>
    <source>
        <strain evidence="2">ATCC 50983 / TXsc</strain>
    </source>
</reference>
<dbReference type="Proteomes" id="UP000007800">
    <property type="component" value="Unassembled WGS sequence"/>
</dbReference>
<dbReference type="InParanoid" id="C5LA58"/>
<dbReference type="Gene3D" id="3.40.30.10">
    <property type="entry name" value="Glutaredoxin"/>
    <property type="match status" value="1"/>
</dbReference>
<evidence type="ECO:0008006" key="3">
    <source>
        <dbReference type="Google" id="ProtNLM"/>
    </source>
</evidence>
<proteinExistence type="predicted"/>
<evidence type="ECO:0000313" key="1">
    <source>
        <dbReference type="EMBL" id="EER06314.1"/>
    </source>
</evidence>
<feature type="non-terminal residue" evidence="1">
    <location>
        <position position="57"/>
    </location>
</feature>
<dbReference type="OrthoDB" id="2121326at2759"/>
<dbReference type="GeneID" id="9065352"/>
<dbReference type="EMBL" id="GG680729">
    <property type="protein sequence ID" value="EER06314.1"/>
    <property type="molecule type" value="Genomic_DNA"/>
</dbReference>
<dbReference type="SUPFAM" id="SSF52833">
    <property type="entry name" value="Thioredoxin-like"/>
    <property type="match status" value="1"/>
</dbReference>
<evidence type="ECO:0000313" key="2">
    <source>
        <dbReference type="Proteomes" id="UP000007800"/>
    </source>
</evidence>
<keyword evidence="2" id="KW-1185">Reference proteome</keyword>
<name>C5LA58_PERM5</name>
<sequence length="57" mass="6355">DELKKLPPGNYYVDRIDVDEERELARAAGVGKLPCIVVESPNGRMTRLEGLRSAEDI</sequence>
<gene>
    <name evidence="1" type="ORF">Pmar_PMAR006080</name>
</gene>
<dbReference type="RefSeq" id="XP_002774498.1">
    <property type="nucleotide sequence ID" value="XM_002774452.1"/>
</dbReference>
<dbReference type="InterPro" id="IPR036249">
    <property type="entry name" value="Thioredoxin-like_sf"/>
</dbReference>
<dbReference type="AlphaFoldDB" id="C5LA58"/>
<accession>C5LA58</accession>
<organism evidence="2">
    <name type="scientific">Perkinsus marinus (strain ATCC 50983 / TXsc)</name>
    <dbReference type="NCBI Taxonomy" id="423536"/>
    <lineage>
        <taxon>Eukaryota</taxon>
        <taxon>Sar</taxon>
        <taxon>Alveolata</taxon>
        <taxon>Perkinsozoa</taxon>
        <taxon>Perkinsea</taxon>
        <taxon>Perkinsida</taxon>
        <taxon>Perkinsidae</taxon>
        <taxon>Perkinsus</taxon>
    </lineage>
</organism>